<reference evidence="1" key="1">
    <citation type="submission" date="2019-05" db="EMBL/GenBank/DDBJ databases">
        <authorList>
            <consortium name="Pathogen Informatics"/>
        </authorList>
    </citation>
    <scope>NUCLEOTIDE SEQUENCE [LARGE SCALE GENOMIC DNA]</scope>
    <source>
        <strain evidence="1">NCTC12965</strain>
    </source>
</reference>
<gene>
    <name evidence="1" type="ORF">NCTC12965_00946</name>
</gene>
<proteinExistence type="predicted"/>
<sequence length="96" mass="10940">MDESKNRLMAELLHISLHESGAGRMAPSLQPMVAIQPYSEKTVGDRRRFTAASALIQHNAWPVETLILKQKKSDPQGPLSYFHTLQATWEFTSLFW</sequence>
<accession>A0A4U9TUT8</accession>
<dbReference type="EMBL" id="CABEEZ010000020">
    <property type="protein sequence ID" value="VTR20104.1"/>
    <property type="molecule type" value="Genomic_DNA"/>
</dbReference>
<evidence type="ECO:0000313" key="1">
    <source>
        <dbReference type="EMBL" id="VTR20104.1"/>
    </source>
</evidence>
<dbReference type="AlphaFoldDB" id="A0A4U9TUT8"/>
<organism evidence="1">
    <name type="scientific">Serratia fonticola</name>
    <dbReference type="NCBI Taxonomy" id="47917"/>
    <lineage>
        <taxon>Bacteria</taxon>
        <taxon>Pseudomonadati</taxon>
        <taxon>Pseudomonadota</taxon>
        <taxon>Gammaproteobacteria</taxon>
        <taxon>Enterobacterales</taxon>
        <taxon>Yersiniaceae</taxon>
        <taxon>Serratia</taxon>
    </lineage>
</organism>
<name>A0A4U9TUT8_SERFO</name>
<protein>
    <submittedName>
        <fullName evidence="1">Uncharacterized protein</fullName>
    </submittedName>
</protein>